<sequence length="57" mass="6662">MYSGWQQVEEVARRSAGCSSEVRTIEKLPQGPQKKTEIQQFIHTHRIISHNDDFLHN</sequence>
<evidence type="ECO:0000313" key="1">
    <source>
        <dbReference type="EMBL" id="KYM85387.1"/>
    </source>
</evidence>
<protein>
    <submittedName>
        <fullName evidence="1">Uncharacterized protein</fullName>
    </submittedName>
</protein>
<name>A0A195BL30_9HYME</name>
<organism evidence="1 2">
    <name type="scientific">Atta colombica</name>
    <dbReference type="NCBI Taxonomy" id="520822"/>
    <lineage>
        <taxon>Eukaryota</taxon>
        <taxon>Metazoa</taxon>
        <taxon>Ecdysozoa</taxon>
        <taxon>Arthropoda</taxon>
        <taxon>Hexapoda</taxon>
        <taxon>Insecta</taxon>
        <taxon>Pterygota</taxon>
        <taxon>Neoptera</taxon>
        <taxon>Endopterygota</taxon>
        <taxon>Hymenoptera</taxon>
        <taxon>Apocrita</taxon>
        <taxon>Aculeata</taxon>
        <taxon>Formicoidea</taxon>
        <taxon>Formicidae</taxon>
        <taxon>Myrmicinae</taxon>
        <taxon>Atta</taxon>
    </lineage>
</organism>
<proteinExistence type="predicted"/>
<keyword evidence="2" id="KW-1185">Reference proteome</keyword>
<dbReference type="EMBL" id="KQ976453">
    <property type="protein sequence ID" value="KYM85387.1"/>
    <property type="molecule type" value="Genomic_DNA"/>
</dbReference>
<dbReference type="Proteomes" id="UP000078540">
    <property type="component" value="Unassembled WGS sequence"/>
</dbReference>
<reference evidence="1 2" key="1">
    <citation type="submission" date="2015-09" db="EMBL/GenBank/DDBJ databases">
        <title>Atta colombica WGS genome.</title>
        <authorList>
            <person name="Nygaard S."/>
            <person name="Hu H."/>
            <person name="Boomsma J."/>
            <person name="Zhang G."/>
        </authorList>
    </citation>
    <scope>NUCLEOTIDE SEQUENCE [LARGE SCALE GENOMIC DNA]</scope>
    <source>
        <strain evidence="1">Treedump-2</strain>
        <tissue evidence="1">Whole body</tissue>
    </source>
</reference>
<evidence type="ECO:0000313" key="2">
    <source>
        <dbReference type="Proteomes" id="UP000078540"/>
    </source>
</evidence>
<accession>A0A195BL30</accession>
<dbReference type="AlphaFoldDB" id="A0A195BL30"/>
<gene>
    <name evidence="1" type="ORF">ALC53_04630</name>
</gene>